<evidence type="ECO:0000256" key="10">
    <source>
        <dbReference type="ARBA" id="ARBA00023212"/>
    </source>
</evidence>
<keyword evidence="4" id="KW-0963">Cytoplasm</keyword>
<evidence type="ECO:0000313" key="16">
    <source>
        <dbReference type="Ensembl" id="ENSPKIP00000003239.1"/>
    </source>
</evidence>
<dbReference type="GO" id="GO:0005874">
    <property type="term" value="C:microtubule"/>
    <property type="evidence" value="ECO:0007669"/>
    <property type="project" value="UniProtKB-KW"/>
</dbReference>
<keyword evidence="11" id="KW-0539">Nucleus</keyword>
<dbReference type="GO" id="GO:0051301">
    <property type="term" value="P:cell division"/>
    <property type="evidence" value="ECO:0007669"/>
    <property type="project" value="UniProtKB-KW"/>
</dbReference>
<evidence type="ECO:0000256" key="1">
    <source>
        <dbReference type="ARBA" id="ARBA00004109"/>
    </source>
</evidence>
<reference evidence="16" key="1">
    <citation type="submission" date="2025-08" db="UniProtKB">
        <authorList>
            <consortium name="Ensembl"/>
        </authorList>
    </citation>
    <scope>IDENTIFICATION</scope>
</reference>
<evidence type="ECO:0000256" key="4">
    <source>
        <dbReference type="ARBA" id="ARBA00022490"/>
    </source>
</evidence>
<name>A0A3B3QBU0_9TELE</name>
<evidence type="ECO:0000259" key="15">
    <source>
        <dbReference type="SMART" id="SM00382"/>
    </source>
</evidence>
<feature type="region of interest" description="Disordered" evidence="14">
    <location>
        <begin position="353"/>
        <end position="461"/>
    </location>
</feature>
<dbReference type="STRING" id="1676925.ENSPKIP00000003239"/>
<dbReference type="GO" id="GO:0005524">
    <property type="term" value="F:ATP binding"/>
    <property type="evidence" value="ECO:0007669"/>
    <property type="project" value="UniProtKB-KW"/>
</dbReference>
<dbReference type="Pfam" id="PF09336">
    <property type="entry name" value="Vps4_C"/>
    <property type="match status" value="1"/>
</dbReference>
<dbReference type="PANTHER" id="PTHR23074">
    <property type="entry name" value="AAA DOMAIN-CONTAINING"/>
    <property type="match status" value="1"/>
</dbReference>
<dbReference type="AlphaFoldDB" id="A0A3B3QBU0"/>
<proteinExistence type="inferred from homology"/>
<keyword evidence="12" id="KW-0131">Cell cycle</keyword>
<keyword evidence="17" id="KW-1185">Reference proteome</keyword>
<dbReference type="PANTHER" id="PTHR23074:SF14">
    <property type="entry name" value="FIDGETIN"/>
    <property type="match status" value="1"/>
</dbReference>
<evidence type="ECO:0000256" key="12">
    <source>
        <dbReference type="ARBA" id="ARBA00023306"/>
    </source>
</evidence>
<dbReference type="InterPro" id="IPR027417">
    <property type="entry name" value="P-loop_NTPase"/>
</dbReference>
<dbReference type="InterPro" id="IPR003959">
    <property type="entry name" value="ATPase_AAA_core"/>
</dbReference>
<keyword evidence="7" id="KW-0547">Nucleotide-binding</keyword>
<evidence type="ECO:0000256" key="11">
    <source>
        <dbReference type="ARBA" id="ARBA00023242"/>
    </source>
</evidence>
<dbReference type="Proteomes" id="UP000261540">
    <property type="component" value="Unplaced"/>
</dbReference>
<evidence type="ECO:0000256" key="2">
    <source>
        <dbReference type="ARBA" id="ARBA00004300"/>
    </source>
</evidence>
<dbReference type="FunFam" id="1.10.8.60:FF:000022">
    <property type="entry name" value="Fidgetin like 1"/>
    <property type="match status" value="1"/>
</dbReference>
<dbReference type="InterPro" id="IPR003593">
    <property type="entry name" value="AAA+_ATPase"/>
</dbReference>
<dbReference type="Ensembl" id="ENSPKIT00000027198.1">
    <property type="protein sequence ID" value="ENSPKIP00000003239.1"/>
    <property type="gene ID" value="ENSPKIG00000020839.1"/>
</dbReference>
<evidence type="ECO:0000256" key="14">
    <source>
        <dbReference type="SAM" id="MobiDB-lite"/>
    </source>
</evidence>
<feature type="domain" description="AAA+ ATPase" evidence="15">
    <location>
        <begin position="523"/>
        <end position="658"/>
    </location>
</feature>
<dbReference type="InterPro" id="IPR047828">
    <property type="entry name" value="Fidgetin_ATPase"/>
</dbReference>
<evidence type="ECO:0000313" key="17">
    <source>
        <dbReference type="Proteomes" id="UP000261540"/>
    </source>
</evidence>
<dbReference type="SMART" id="SM00382">
    <property type="entry name" value="AAA"/>
    <property type="match status" value="1"/>
</dbReference>
<evidence type="ECO:0000256" key="9">
    <source>
        <dbReference type="ARBA" id="ARBA00022840"/>
    </source>
</evidence>
<comment type="subcellular location">
    <subcellularLocation>
        <location evidence="2">Cytoplasm</location>
        <location evidence="2">Cytoskeleton</location>
        <location evidence="2">Microtubule organizing center</location>
        <location evidence="2">Centrosome</location>
    </subcellularLocation>
    <subcellularLocation>
        <location evidence="1">Nucleus matrix</location>
    </subcellularLocation>
</comment>
<keyword evidence="5" id="KW-0132">Cell division</keyword>
<feature type="compositionally biased region" description="Low complexity" evidence="14">
    <location>
        <begin position="209"/>
        <end position="225"/>
    </location>
</feature>
<dbReference type="CDD" id="cd19523">
    <property type="entry name" value="RecA-like_fidgetin"/>
    <property type="match status" value="1"/>
</dbReference>
<dbReference type="Gene3D" id="1.10.8.60">
    <property type="match status" value="1"/>
</dbReference>
<dbReference type="FunFam" id="3.40.50.300:FF:000495">
    <property type="entry name" value="Fidgetin like 2"/>
    <property type="match status" value="1"/>
</dbReference>
<dbReference type="InterPro" id="IPR050304">
    <property type="entry name" value="MT-severing_AAA_ATPase"/>
</dbReference>
<keyword evidence="10" id="KW-0206">Cytoskeleton</keyword>
<keyword evidence="8" id="KW-0498">Mitosis</keyword>
<organism evidence="16 17">
    <name type="scientific">Paramormyrops kingsleyae</name>
    <dbReference type="NCBI Taxonomy" id="1676925"/>
    <lineage>
        <taxon>Eukaryota</taxon>
        <taxon>Metazoa</taxon>
        <taxon>Chordata</taxon>
        <taxon>Craniata</taxon>
        <taxon>Vertebrata</taxon>
        <taxon>Euteleostomi</taxon>
        <taxon>Actinopterygii</taxon>
        <taxon>Neopterygii</taxon>
        <taxon>Teleostei</taxon>
        <taxon>Osteoglossocephala</taxon>
        <taxon>Osteoglossomorpha</taxon>
        <taxon>Osteoglossiformes</taxon>
        <taxon>Mormyridae</taxon>
        <taxon>Paramormyrops</taxon>
    </lineage>
</organism>
<dbReference type="GO" id="GO:0005813">
    <property type="term" value="C:centrosome"/>
    <property type="evidence" value="ECO:0007669"/>
    <property type="project" value="UniProtKB-SubCell"/>
</dbReference>
<dbReference type="InterPro" id="IPR015415">
    <property type="entry name" value="Spast_Vps4_C"/>
</dbReference>
<dbReference type="GO" id="GO:0016363">
    <property type="term" value="C:nuclear matrix"/>
    <property type="evidence" value="ECO:0007669"/>
    <property type="project" value="UniProtKB-SubCell"/>
</dbReference>
<accession>A0A3B3QBU0</accession>
<feature type="compositionally biased region" description="Polar residues" evidence="14">
    <location>
        <begin position="386"/>
        <end position="403"/>
    </location>
</feature>
<gene>
    <name evidence="16" type="primary">FIGN</name>
</gene>
<evidence type="ECO:0000256" key="13">
    <source>
        <dbReference type="ARBA" id="ARBA00071323"/>
    </source>
</evidence>
<dbReference type="OrthoDB" id="10302625at2759"/>
<keyword evidence="6" id="KW-0493">Microtubule</keyword>
<evidence type="ECO:0000256" key="3">
    <source>
        <dbReference type="ARBA" id="ARBA00006914"/>
    </source>
</evidence>
<feature type="region of interest" description="Disordered" evidence="14">
    <location>
        <begin position="205"/>
        <end position="233"/>
    </location>
</feature>
<evidence type="ECO:0000256" key="5">
    <source>
        <dbReference type="ARBA" id="ARBA00022618"/>
    </source>
</evidence>
<reference evidence="16" key="2">
    <citation type="submission" date="2025-09" db="UniProtKB">
        <authorList>
            <consortium name="Ensembl"/>
        </authorList>
    </citation>
    <scope>IDENTIFICATION</scope>
</reference>
<dbReference type="SUPFAM" id="SSF52540">
    <property type="entry name" value="P-loop containing nucleoside triphosphate hydrolases"/>
    <property type="match status" value="1"/>
</dbReference>
<evidence type="ECO:0000256" key="6">
    <source>
        <dbReference type="ARBA" id="ARBA00022701"/>
    </source>
</evidence>
<dbReference type="Pfam" id="PF00004">
    <property type="entry name" value="AAA"/>
    <property type="match status" value="1"/>
</dbReference>
<evidence type="ECO:0000256" key="8">
    <source>
        <dbReference type="ARBA" id="ARBA00022776"/>
    </source>
</evidence>
<dbReference type="GeneTree" id="ENSGT00940000157526"/>
<dbReference type="Gene3D" id="3.40.50.300">
    <property type="entry name" value="P-loop containing nucleotide triphosphate hydrolases"/>
    <property type="match status" value="1"/>
</dbReference>
<dbReference type="GO" id="GO:0016887">
    <property type="term" value="F:ATP hydrolysis activity"/>
    <property type="evidence" value="ECO:0007669"/>
    <property type="project" value="InterPro"/>
</dbReference>
<evidence type="ECO:0000256" key="7">
    <source>
        <dbReference type="ARBA" id="ARBA00022741"/>
    </source>
</evidence>
<sequence length="762" mass="81353">MSRAMTACLKEKSLGADSGGFKMQWTPEHAQWAEQHFDITASAHSHMHKAEAFVGHLQHSYHYAWANDDISALTASNLLKKYAEKYSGILENPEERMLLGPYSDATGLLNGRKCESEPWQDGIYPASCVPDGMCVSKAGVTAALPPADISASIGSSPGLAGSLTETSYSSSSCGSHTVGGLHSALSSQEYPTAYSGSFLHSSYGGQSAPGLSSPHPSPLHGSGLLQPPPPPLPPQTLVPTYNTGSSGISSYGYSPSDYPPQTAVTTAYSPGGAPPPSAYLPSGIAAPTPLPSSTLPGYSYEPHTLATVTPTPLSVSSSGSMKRKAFCMTGQGEINPPYGNFNYSQQCSPGSPIYSMPDSGIPNAVGGSSFDRSAETSSLAFKPSKQPVSSDQQRKFSSQSSRAPTPPPYLSSRGSKLSEPFSRFASPGSSEHGDEHAHLSHPIPGPGAGSRIVSATSSAQSARKQLKEVDSHLVDLVTSEIVQQDPPMDWSDIVGLEVAKAVIKEEIMWPFLRSDVFCDLSTIPRTVLLFGPQGTGRTSLARCIASQLRATFLKLSGSALVTKWCTDGEKIIHAAFLVARCRQPSVVFLSDVDLLLSSQLGDDSPLDRTKGELLAQLDSILASSEDHVVVVCSTSKPEEIDDSLRRYFMKRLLIPLPDSTARQQIISRVLSQHNYSLVDKEVALLVQRTDGFSGLDVTRLVQEVAMAALHTVGGGLSAVLPSHLRPVTYQDFENVLCKIQPSKSQKELDTYTEWNRMFGCGQ</sequence>
<dbReference type="GO" id="GO:0008568">
    <property type="term" value="F:microtubule severing ATPase activity"/>
    <property type="evidence" value="ECO:0007669"/>
    <property type="project" value="TreeGrafter"/>
</dbReference>
<keyword evidence="9" id="KW-0067">ATP-binding</keyword>
<protein>
    <recommendedName>
        <fullName evidence="13">Fidgetin</fullName>
    </recommendedName>
</protein>
<comment type="similarity">
    <text evidence="3">Belongs to the AAA ATPase family.</text>
</comment>